<evidence type="ECO:0000259" key="7">
    <source>
        <dbReference type="Pfam" id="PF02687"/>
    </source>
</evidence>
<feature type="transmembrane region" description="Helical" evidence="6">
    <location>
        <begin position="21"/>
        <end position="41"/>
    </location>
</feature>
<reference evidence="9" key="2">
    <citation type="submission" date="2014-07" db="EMBL/GenBank/DDBJ databases">
        <title>Genetics and epidemiology of antimicrobial resistance in B. fragilis group.</title>
        <authorList>
            <person name="Sydenham T.V."/>
            <person name="Hasman H."/>
            <person name="Kemp M."/>
            <person name="Justesen U.S."/>
        </authorList>
    </citation>
    <scope>NUCLEOTIDE SEQUENCE [LARGE SCALE GENOMIC DNA]</scope>
    <source>
        <strain evidence="9">DCMOUH0018B</strain>
    </source>
</reference>
<feature type="transmembrane region" description="Helical" evidence="6">
    <location>
        <begin position="333"/>
        <end position="356"/>
    </location>
</feature>
<dbReference type="EMBL" id="JMZZ02000104">
    <property type="protein sequence ID" value="KFX75215.1"/>
    <property type="molecule type" value="Genomic_DNA"/>
</dbReference>
<dbReference type="GO" id="GO:0005886">
    <property type="term" value="C:plasma membrane"/>
    <property type="evidence" value="ECO:0007669"/>
    <property type="project" value="UniProtKB-SubCell"/>
</dbReference>
<proteinExistence type="predicted"/>
<dbReference type="PATRIC" id="fig|817.53.peg.1673"/>
<accession>A0A0I9SAQ0</accession>
<feature type="transmembrane region" description="Helical" evidence="6">
    <location>
        <begin position="734"/>
        <end position="756"/>
    </location>
</feature>
<evidence type="ECO:0000313" key="11">
    <source>
        <dbReference type="Proteomes" id="UP000028294"/>
    </source>
</evidence>
<keyword evidence="2" id="KW-1003">Cell membrane</keyword>
<feature type="transmembrane region" description="Helical" evidence="6">
    <location>
        <begin position="682"/>
        <end position="704"/>
    </location>
</feature>
<organism evidence="9">
    <name type="scientific">Bacteroides fragilis</name>
    <dbReference type="NCBI Taxonomy" id="817"/>
    <lineage>
        <taxon>Bacteria</taxon>
        <taxon>Pseudomonadati</taxon>
        <taxon>Bacteroidota</taxon>
        <taxon>Bacteroidia</taxon>
        <taxon>Bacteroidales</taxon>
        <taxon>Bacteroidaceae</taxon>
        <taxon>Bacteroides</taxon>
    </lineage>
</organism>
<evidence type="ECO:0000256" key="6">
    <source>
        <dbReference type="SAM" id="Phobius"/>
    </source>
</evidence>
<dbReference type="InterPro" id="IPR050250">
    <property type="entry name" value="Macrolide_Exporter_MacB"/>
</dbReference>
<feature type="domain" description="MacB-like periplasmic core" evidence="8">
    <location>
        <begin position="20"/>
        <end position="241"/>
    </location>
</feature>
<reference evidence="10 11" key="3">
    <citation type="submission" date="2019-03" db="EMBL/GenBank/DDBJ databases">
        <title>Complete genome assembly of MDR B. fragilis.</title>
        <authorList>
            <person name="Sydenham T.V."/>
            <person name="Hasman H."/>
            <person name="Justesen U.S."/>
        </authorList>
    </citation>
    <scope>NUCLEOTIDE SEQUENCE [LARGE SCALE GENOMIC DNA]</scope>
    <source>
        <strain evidence="10 11">DCMOUH0067B</strain>
    </source>
</reference>
<evidence type="ECO:0000256" key="4">
    <source>
        <dbReference type="ARBA" id="ARBA00022989"/>
    </source>
</evidence>
<evidence type="ECO:0000259" key="8">
    <source>
        <dbReference type="Pfam" id="PF12704"/>
    </source>
</evidence>
<reference evidence="9" key="1">
    <citation type="book" date="2014" name="THE 24TH EUROPEAN CONGRESS OF CLINICAL MICROBIOLOGY AND INFECTIOUS DISEASES" publisher="ECCMID 2014" city="Barcelona, Spain">
        <title>Identification of resistance genes in three multidrug-resistant Bacteroides fragilis isolates by whole genome sequencing.</title>
        <editorList>
            <person name="Unknown"/>
            <person name="A."/>
        </editorList>
        <authorList>
            <person name="Sydenham T.V."/>
            <person name="Hasman H."/>
            <person name="Wang M."/>
            <person name="Soki J."/>
            <person name="Nagy E."/>
            <person name="Justesen U.S."/>
        </authorList>
    </citation>
    <scope>NUCLEOTIDE SEQUENCE</scope>
    <source>
        <strain evidence="9">DCMOUH0018B</strain>
    </source>
</reference>
<feature type="domain" description="ABC3 transporter permease C-terminal" evidence="7">
    <location>
        <begin position="293"/>
        <end position="408"/>
    </location>
</feature>
<gene>
    <name evidence="9" type="ORF">EE52_0208110</name>
    <name evidence="10" type="ORF">IA74_014410</name>
</gene>
<evidence type="ECO:0000313" key="9">
    <source>
        <dbReference type="EMBL" id="KFX75215.1"/>
    </source>
</evidence>
<keyword evidence="4 6" id="KW-1133">Transmembrane helix</keyword>
<evidence type="ECO:0000313" key="10">
    <source>
        <dbReference type="EMBL" id="QCQ37206.1"/>
    </source>
</evidence>
<dbReference type="InterPro" id="IPR003838">
    <property type="entry name" value="ABC3_permease_C"/>
</dbReference>
<sequence length="805" mass="90818">MISHYLKVALRLIKRSFLFSTINMLGFVLGMAAAFLIYLWVVDELTFEDYNPDAGRIFRVIEANCTESGEIVESPFTAIPLAEAFRKEFPQVEQATYVKARELRSLCLKDRNLSADMICVDTTFFDMFPFKVAEGDPSKLKSGFNHIVLSEKMARKFFGTASAIGQQLIYTEGMDTEYSLTVVGVVKVPRKSHLQFDAVVGQALFDKMNENVCIYRSGTDWDRREANVYVKMRSGSSMSDADRNQMSRLLSNRVHAERLLRFQPLNDIHLKTDFVDVSVRNHGNMTSIFLFIALAVLIVFMGAFNFTTLSTARAALRYKEIGVRKVTGAKRKTLIVQFLSESLVQAFISLVLALALTELLLPLFNQMMGKDITLQFSWSVLVYIVVGIVGVGCLSGSYPAFYLSAINPLMAFKGGQKSGKKGGLIRGLLCVQFVIAITLLLYTGIVFKQLNYLQNKDLGLNRENIVSVYTSLWYNVDGFRQEILKNPNILSVSMGAEIADYMEDSKGQGDVLQWTDAEGKVDSLRMMCIWADGNFVNTFGLKLLKGEILKADAGAYFSGAYDFPIIINETAWKAMNVSDPVGMEISGGFGVGSFKKRIVGVVQDFNFQSLREKIKPAYLMYSPECLVNIHIKISPEHKQETLAFIQKKFEEMAPLFVKEFKYQFFSDALNRNYEKERQQGRMLFSFTVLAIVIAMMGVFGLVSLSTRQRTKEIGIRKVNGAHSDRIVKMFCLEYLKWVGIAFVIACPSGYLLMYYWLSDFAYQTAISWWLFPLVGLIIAGITLLTVIGQTWRTASQNPVKSLRYE</sequence>
<name>A0A0I9SAQ0_BACFG</name>
<dbReference type="PANTHER" id="PTHR30572:SF18">
    <property type="entry name" value="ABC-TYPE MACROLIDE FAMILY EXPORT SYSTEM PERMEASE COMPONENT 2"/>
    <property type="match status" value="1"/>
</dbReference>
<dbReference type="EMBL" id="CP036553">
    <property type="protein sequence ID" value="QCQ37206.1"/>
    <property type="molecule type" value="Genomic_DNA"/>
</dbReference>
<dbReference type="GO" id="GO:0022857">
    <property type="term" value="F:transmembrane transporter activity"/>
    <property type="evidence" value="ECO:0007669"/>
    <property type="project" value="TreeGrafter"/>
</dbReference>
<feature type="transmembrane region" description="Helical" evidence="6">
    <location>
        <begin position="376"/>
        <end position="403"/>
    </location>
</feature>
<dbReference type="Pfam" id="PF02687">
    <property type="entry name" value="FtsX"/>
    <property type="match status" value="2"/>
</dbReference>
<dbReference type="Pfam" id="PF12704">
    <property type="entry name" value="MacB_PCD"/>
    <property type="match status" value="1"/>
</dbReference>
<dbReference type="RefSeq" id="WP_032530858.1">
    <property type="nucleotide sequence ID" value="NZ_CABJEQ010000007.1"/>
</dbReference>
<dbReference type="AlphaFoldDB" id="A0A0I9SAQ0"/>
<dbReference type="InterPro" id="IPR025857">
    <property type="entry name" value="MacB_PCD"/>
</dbReference>
<dbReference type="PANTHER" id="PTHR30572">
    <property type="entry name" value="MEMBRANE COMPONENT OF TRANSPORTER-RELATED"/>
    <property type="match status" value="1"/>
</dbReference>
<evidence type="ECO:0000256" key="3">
    <source>
        <dbReference type="ARBA" id="ARBA00022692"/>
    </source>
</evidence>
<keyword evidence="5 6" id="KW-0472">Membrane</keyword>
<dbReference type="Proteomes" id="UP000028294">
    <property type="component" value="Chromosome"/>
</dbReference>
<protein>
    <submittedName>
        <fullName evidence="9">ABC transporter permease</fullName>
    </submittedName>
</protein>
<feature type="transmembrane region" description="Helical" evidence="6">
    <location>
        <begin position="288"/>
        <end position="312"/>
    </location>
</feature>
<keyword evidence="3 6" id="KW-0812">Transmembrane</keyword>
<comment type="subcellular location">
    <subcellularLocation>
        <location evidence="1">Cell membrane</location>
        <topology evidence="1">Multi-pass membrane protein</topology>
    </subcellularLocation>
</comment>
<feature type="transmembrane region" description="Helical" evidence="6">
    <location>
        <begin position="424"/>
        <end position="447"/>
    </location>
</feature>
<feature type="transmembrane region" description="Helical" evidence="6">
    <location>
        <begin position="768"/>
        <end position="787"/>
    </location>
</feature>
<feature type="domain" description="ABC3 transporter permease C-terminal" evidence="7">
    <location>
        <begin position="685"/>
        <end position="798"/>
    </location>
</feature>
<evidence type="ECO:0000256" key="2">
    <source>
        <dbReference type="ARBA" id="ARBA00022475"/>
    </source>
</evidence>
<evidence type="ECO:0000256" key="1">
    <source>
        <dbReference type="ARBA" id="ARBA00004651"/>
    </source>
</evidence>
<evidence type="ECO:0000256" key="5">
    <source>
        <dbReference type="ARBA" id="ARBA00023136"/>
    </source>
</evidence>